<feature type="domain" description="Probable sensor" evidence="1">
    <location>
        <begin position="35"/>
        <end position="123"/>
    </location>
</feature>
<accession>A0A1G9IKN8</accession>
<evidence type="ECO:0000259" key="1">
    <source>
        <dbReference type="Pfam" id="PF21751"/>
    </source>
</evidence>
<protein>
    <recommendedName>
        <fullName evidence="1">Probable sensor domain-containing protein</fullName>
    </recommendedName>
</protein>
<dbReference type="STRING" id="563176.SAMN04488090_0516"/>
<proteinExistence type="predicted"/>
<dbReference type="OrthoDB" id="782779at2"/>
<name>A0A1G9IKN8_9BACT</name>
<reference evidence="2 3" key="1">
    <citation type="submission" date="2016-10" db="EMBL/GenBank/DDBJ databases">
        <authorList>
            <person name="de Groot N.N."/>
        </authorList>
    </citation>
    <scope>NUCLEOTIDE SEQUENCE [LARGE SCALE GENOMIC DNA]</scope>
    <source>
        <strain evidence="2 3">DSM 21668</strain>
    </source>
</reference>
<dbReference type="InterPro" id="IPR048551">
    <property type="entry name" value="DACNV"/>
</dbReference>
<evidence type="ECO:0000313" key="3">
    <source>
        <dbReference type="Proteomes" id="UP000198901"/>
    </source>
</evidence>
<gene>
    <name evidence="2" type="ORF">SAMN04488090_0516</name>
</gene>
<keyword evidence="3" id="KW-1185">Reference proteome</keyword>
<dbReference type="AlphaFoldDB" id="A0A1G9IKN8"/>
<dbReference type="Pfam" id="PF21751">
    <property type="entry name" value="DACNV"/>
    <property type="match status" value="1"/>
</dbReference>
<sequence>MLLEPTYQAARSVARLLEAHFALRLTTACKMKHECLAPTPTAPVIEALVDTAFWASLRREEGASPKISIAFLPPEMAQQPLLFEQPLAFTPAILNKLAPAVERPGIHLGVSFNGEDLQIWGMTREVPGNCFVLEVVEPGLLVVKHRRIRGFGKFVNVAVLKGDQVRLIDDKITDLPEYLTSLTAMAGFRVAYSGVNAMNVLVDLSVSMRAHGKGGLLLLVPSLNDAWRDSIIHPMTYPITPVFSRLSELMDENREERSLHLWQGDMSQAIEAVGGLTAVDGATILNDKYELMGFGAKIGRSDHSIRVEEVLLTEPVVDGEPRVVHPTQTGGTRHLSAAQFAFDQRGSVALVASQDGRFTVFAWSDETRMVHAHRIDSLLI</sequence>
<dbReference type="EMBL" id="FNGS01000001">
    <property type="protein sequence ID" value="SDL25625.1"/>
    <property type="molecule type" value="Genomic_DNA"/>
</dbReference>
<organism evidence="2 3">
    <name type="scientific">Siphonobacter aquaeclarae</name>
    <dbReference type="NCBI Taxonomy" id="563176"/>
    <lineage>
        <taxon>Bacteria</taxon>
        <taxon>Pseudomonadati</taxon>
        <taxon>Bacteroidota</taxon>
        <taxon>Cytophagia</taxon>
        <taxon>Cytophagales</taxon>
        <taxon>Cytophagaceae</taxon>
        <taxon>Siphonobacter</taxon>
    </lineage>
</organism>
<evidence type="ECO:0000313" key="2">
    <source>
        <dbReference type="EMBL" id="SDL25625.1"/>
    </source>
</evidence>
<dbReference type="Proteomes" id="UP000198901">
    <property type="component" value="Unassembled WGS sequence"/>
</dbReference>